<proteinExistence type="predicted"/>
<gene>
    <name evidence="1" type="ORF">GCM10012278_45950</name>
</gene>
<dbReference type="EMBL" id="BMNK01000008">
    <property type="protein sequence ID" value="GGP09654.1"/>
    <property type="molecule type" value="Genomic_DNA"/>
</dbReference>
<dbReference type="AlphaFoldDB" id="A0A918AAG1"/>
<reference evidence="1" key="1">
    <citation type="journal article" date="2014" name="Int. J. Syst. Evol. Microbiol.">
        <title>Complete genome sequence of Corynebacterium casei LMG S-19264T (=DSM 44701T), isolated from a smear-ripened cheese.</title>
        <authorList>
            <consortium name="US DOE Joint Genome Institute (JGI-PGF)"/>
            <person name="Walter F."/>
            <person name="Albersmeier A."/>
            <person name="Kalinowski J."/>
            <person name="Ruckert C."/>
        </authorList>
    </citation>
    <scope>NUCLEOTIDE SEQUENCE</scope>
    <source>
        <strain evidence="1">CGMCC 4.7430</strain>
    </source>
</reference>
<evidence type="ECO:0008006" key="3">
    <source>
        <dbReference type="Google" id="ProtNLM"/>
    </source>
</evidence>
<protein>
    <recommendedName>
        <fullName evidence="3">Ribbon-helix-helix protein, CopG family</fullName>
    </recommendedName>
</protein>
<dbReference type="Proteomes" id="UP000660745">
    <property type="component" value="Unassembled WGS sequence"/>
</dbReference>
<name>A0A918AAG1_9ACTN</name>
<comment type="caution">
    <text evidence="1">The sequence shown here is derived from an EMBL/GenBank/DDBJ whole genome shotgun (WGS) entry which is preliminary data.</text>
</comment>
<accession>A0A918AAG1</accession>
<organism evidence="1 2">
    <name type="scientific">Nonomuraea glycinis</name>
    <dbReference type="NCBI Taxonomy" id="2047744"/>
    <lineage>
        <taxon>Bacteria</taxon>
        <taxon>Bacillati</taxon>
        <taxon>Actinomycetota</taxon>
        <taxon>Actinomycetes</taxon>
        <taxon>Streptosporangiales</taxon>
        <taxon>Streptosporangiaceae</taxon>
        <taxon>Nonomuraea</taxon>
    </lineage>
</organism>
<evidence type="ECO:0000313" key="1">
    <source>
        <dbReference type="EMBL" id="GGP09654.1"/>
    </source>
</evidence>
<reference evidence="1" key="2">
    <citation type="submission" date="2020-09" db="EMBL/GenBank/DDBJ databases">
        <authorList>
            <person name="Sun Q."/>
            <person name="Zhou Y."/>
        </authorList>
    </citation>
    <scope>NUCLEOTIDE SEQUENCE</scope>
    <source>
        <strain evidence="1">CGMCC 4.7430</strain>
    </source>
</reference>
<dbReference type="RefSeq" id="WP_327105377.1">
    <property type="nucleotide sequence ID" value="NZ_CP109166.1"/>
</dbReference>
<sequence length="111" mass="12725">MQMKPKATTIRVSVQTRDRIAALARKAGEPMTAIIDQAIREMEKKHRWQHVAEQIEHTQRTDPQGWADYLAESQLVQGPLPRSRRIAPEWEGLITFPEESDEGNPGRDLAR</sequence>
<evidence type="ECO:0000313" key="2">
    <source>
        <dbReference type="Proteomes" id="UP000660745"/>
    </source>
</evidence>
<keyword evidence="2" id="KW-1185">Reference proteome</keyword>